<dbReference type="InterPro" id="IPR007567">
    <property type="entry name" value="Mid2_dom"/>
</dbReference>
<feature type="domain" description="Mid2" evidence="3">
    <location>
        <begin position="71"/>
        <end position="130"/>
    </location>
</feature>
<dbReference type="EMBL" id="LUHQ01000002">
    <property type="protein sequence ID" value="OAP09366.1"/>
    <property type="molecule type" value="Genomic_DNA"/>
</dbReference>
<keyword evidence="1" id="KW-0472">Membrane</keyword>
<evidence type="ECO:0000256" key="2">
    <source>
        <dbReference type="SAM" id="SignalP"/>
    </source>
</evidence>
<keyword evidence="1" id="KW-1133">Transmembrane helix</keyword>
<dbReference type="Pfam" id="PF04478">
    <property type="entry name" value="Mid2"/>
    <property type="match status" value="1"/>
</dbReference>
<keyword evidence="1" id="KW-0812">Transmembrane</keyword>
<evidence type="ECO:0000313" key="4">
    <source>
        <dbReference type="EMBL" id="OAP09366.1"/>
    </source>
</evidence>
<accession>A0A178VU68</accession>
<sequence>MAFRFPLMAFLVLVSLYLTSGYSLSTIYDVSRHEDESYVMATSDHGSPMTVVEAEVRTPNPQALLDGSKVVTNTVVSKRSSSKSKKGWKKKHKSKKVGSVDVEICVGIIVAIVVIIILICVVYFFCLRPRTKRAQSI</sequence>
<feature type="signal peptide" evidence="2">
    <location>
        <begin position="1"/>
        <end position="21"/>
    </location>
</feature>
<dbReference type="Proteomes" id="UP000078284">
    <property type="component" value="Chromosome 2"/>
</dbReference>
<gene>
    <name evidence="4" type="ordered locus">AXX17_At2g24740</name>
</gene>
<feature type="chain" id="PRO_5008095336" description="Mid2 domain-containing protein" evidence="2">
    <location>
        <begin position="22"/>
        <end position="137"/>
    </location>
</feature>
<protein>
    <recommendedName>
        <fullName evidence="3">Mid2 domain-containing protein</fullName>
    </recommendedName>
</protein>
<evidence type="ECO:0000256" key="1">
    <source>
        <dbReference type="SAM" id="Phobius"/>
    </source>
</evidence>
<comment type="caution">
    <text evidence="4">The sequence shown here is derived from an EMBL/GenBank/DDBJ whole genome shotgun (WGS) entry which is preliminary data.</text>
</comment>
<name>A0A178VU68_ARATH</name>
<feature type="transmembrane region" description="Helical" evidence="1">
    <location>
        <begin position="106"/>
        <end position="127"/>
    </location>
</feature>
<proteinExistence type="predicted"/>
<reference evidence="5" key="1">
    <citation type="journal article" date="2016" name="Proc. Natl. Acad. Sci. U.S.A.">
        <title>Chromosome-level assembly of Arabidopsis thaliana Ler reveals the extent of translocation and inversion polymorphisms.</title>
        <authorList>
            <person name="Zapata L."/>
            <person name="Ding J."/>
            <person name="Willing E.M."/>
            <person name="Hartwig B."/>
            <person name="Bezdan D."/>
            <person name="Jiao W.B."/>
            <person name="Patel V."/>
            <person name="Velikkakam James G."/>
            <person name="Koornneef M."/>
            <person name="Ossowski S."/>
            <person name="Schneeberger K."/>
        </authorList>
    </citation>
    <scope>NUCLEOTIDE SEQUENCE [LARGE SCALE GENOMIC DNA]</scope>
    <source>
        <strain evidence="5">cv. Landsberg erecta</strain>
    </source>
</reference>
<dbReference type="AlphaFoldDB" id="A0A178VU68"/>
<evidence type="ECO:0000259" key="3">
    <source>
        <dbReference type="Pfam" id="PF04478"/>
    </source>
</evidence>
<organism evidence="4 5">
    <name type="scientific">Arabidopsis thaliana</name>
    <name type="common">Mouse-ear cress</name>
    <dbReference type="NCBI Taxonomy" id="3702"/>
    <lineage>
        <taxon>Eukaryota</taxon>
        <taxon>Viridiplantae</taxon>
        <taxon>Streptophyta</taxon>
        <taxon>Embryophyta</taxon>
        <taxon>Tracheophyta</taxon>
        <taxon>Spermatophyta</taxon>
        <taxon>Magnoliopsida</taxon>
        <taxon>eudicotyledons</taxon>
        <taxon>Gunneridae</taxon>
        <taxon>Pentapetalae</taxon>
        <taxon>rosids</taxon>
        <taxon>malvids</taxon>
        <taxon>Brassicales</taxon>
        <taxon>Brassicaceae</taxon>
        <taxon>Camelineae</taxon>
        <taxon>Arabidopsis</taxon>
    </lineage>
</organism>
<evidence type="ECO:0000313" key="5">
    <source>
        <dbReference type="Proteomes" id="UP000078284"/>
    </source>
</evidence>
<keyword evidence="2" id="KW-0732">Signal</keyword>